<organism evidence="1 2">
    <name type="scientific">Strongyloides venezuelensis</name>
    <name type="common">Threadworm</name>
    <dbReference type="NCBI Taxonomy" id="75913"/>
    <lineage>
        <taxon>Eukaryota</taxon>
        <taxon>Metazoa</taxon>
        <taxon>Ecdysozoa</taxon>
        <taxon>Nematoda</taxon>
        <taxon>Chromadorea</taxon>
        <taxon>Rhabditida</taxon>
        <taxon>Tylenchina</taxon>
        <taxon>Panagrolaimomorpha</taxon>
        <taxon>Strongyloidoidea</taxon>
        <taxon>Strongyloididae</taxon>
        <taxon>Strongyloides</taxon>
    </lineage>
</organism>
<evidence type="ECO:0000313" key="1">
    <source>
        <dbReference type="Proteomes" id="UP000035680"/>
    </source>
</evidence>
<reference evidence="1" key="1">
    <citation type="submission" date="2014-07" db="EMBL/GenBank/DDBJ databases">
        <authorList>
            <person name="Martin A.A"/>
            <person name="De Silva N."/>
        </authorList>
    </citation>
    <scope>NUCLEOTIDE SEQUENCE</scope>
</reference>
<dbReference type="AlphaFoldDB" id="A0A0K0EUY9"/>
<dbReference type="Proteomes" id="UP000035680">
    <property type="component" value="Unassembled WGS sequence"/>
</dbReference>
<evidence type="ECO:0000313" key="2">
    <source>
        <dbReference type="WBParaSite" id="SVE_0033600.1"/>
    </source>
</evidence>
<accession>A0A0K0EUY9</accession>
<proteinExistence type="predicted"/>
<keyword evidence="1" id="KW-1185">Reference proteome</keyword>
<name>A0A0K0EUY9_STRVS</name>
<reference evidence="2" key="2">
    <citation type="submission" date="2015-08" db="UniProtKB">
        <authorList>
            <consortium name="WormBaseParasite"/>
        </authorList>
    </citation>
    <scope>IDENTIFICATION</scope>
</reference>
<protein>
    <submittedName>
        <fullName evidence="2">NTR domain-containing protein</fullName>
    </submittedName>
</protein>
<sequence>MTRENPKVGIPKTIKLFVVGQRCIYFYKSMVTEETLVRRNSKMNSSVVTPWILAENLVEKQEIGDFIEIRKCATMGIFYLIHIVGHLSNKKNESRILISCINLSSGSRCYERSASIQFSNFFNVCGDYQWIINNSMDKDCKPLPAGIIYYRVLNSVGECGYGDRI</sequence>
<dbReference type="WBParaSite" id="SVE_0033600.1">
    <property type="protein sequence ID" value="SVE_0033600.1"/>
    <property type="gene ID" value="SVE_0033600"/>
</dbReference>
<dbReference type="Gene3D" id="3.90.1720.10">
    <property type="entry name" value="endopeptidase domain like (from Nostoc punctiforme)"/>
    <property type="match status" value="1"/>
</dbReference>